<reference evidence="8 9" key="1">
    <citation type="submission" date="2016-10" db="EMBL/GenBank/DDBJ databases">
        <authorList>
            <person name="de Groot N.N."/>
        </authorList>
    </citation>
    <scope>NUCLEOTIDE SEQUENCE [LARGE SCALE GENOMIC DNA]</scope>
    <source>
        <strain evidence="8 9">DSM 23995</strain>
    </source>
</reference>
<evidence type="ECO:0000256" key="5">
    <source>
        <dbReference type="ARBA" id="ARBA00024934"/>
    </source>
</evidence>
<dbReference type="PANTHER" id="PTHR30435:SF12">
    <property type="entry name" value="FLAGELLAR BASAL BODY ROD PROTEIN FLGB"/>
    <property type="match status" value="1"/>
</dbReference>
<keyword evidence="4 6" id="KW-0975">Bacterial flagellum</keyword>
<keyword evidence="8" id="KW-0966">Cell projection</keyword>
<evidence type="ECO:0000256" key="4">
    <source>
        <dbReference type="ARBA" id="ARBA00023143"/>
    </source>
</evidence>
<evidence type="ECO:0000313" key="9">
    <source>
        <dbReference type="Proteomes" id="UP000199516"/>
    </source>
</evidence>
<dbReference type="NCBIfam" id="TIGR01396">
    <property type="entry name" value="FlgB"/>
    <property type="match status" value="1"/>
</dbReference>
<sequence length="130" mass="14457">MNLFNSTSLQMLEKGMAGAQLEQRAISQNIANVDTPNYKAKRAQFRHALDNASHRLEAERTMPQHIEFGKANGQAYVSVDKSTDYNHNGNNVDIDKEMSNLAKNQILYNALADRISSKYGSLKTAVKGGR</sequence>
<proteinExistence type="inferred from homology"/>
<comment type="subunit">
    <text evidence="6">The basal body constitutes a major portion of the flagellar organelle and consists of a number of rings mounted on a central rod.</text>
</comment>
<feature type="domain" description="Flagellar basal body rod protein N-terminal" evidence="7">
    <location>
        <begin position="10"/>
        <end position="39"/>
    </location>
</feature>
<dbReference type="AlphaFoldDB" id="A0A1I2A4U1"/>
<dbReference type="EMBL" id="FONT01000001">
    <property type="protein sequence ID" value="SFE39134.1"/>
    <property type="molecule type" value="Genomic_DNA"/>
</dbReference>
<gene>
    <name evidence="8" type="ORF">SAMN05192532_101669</name>
</gene>
<comment type="similarity">
    <text evidence="2 6">Belongs to the flagella basal body rod proteins family.</text>
</comment>
<organism evidence="8 9">
    <name type="scientific">Alteribacillus iranensis</name>
    <dbReference type="NCBI Taxonomy" id="930128"/>
    <lineage>
        <taxon>Bacteria</taxon>
        <taxon>Bacillati</taxon>
        <taxon>Bacillota</taxon>
        <taxon>Bacilli</taxon>
        <taxon>Bacillales</taxon>
        <taxon>Bacillaceae</taxon>
        <taxon>Alteribacillus</taxon>
    </lineage>
</organism>
<name>A0A1I2A4U1_9BACI</name>
<dbReference type="OrthoDB" id="9792068at2"/>
<keyword evidence="8" id="KW-0969">Cilium</keyword>
<keyword evidence="8" id="KW-0282">Flagellum</keyword>
<dbReference type="STRING" id="930128.SAMN05192532_101669"/>
<evidence type="ECO:0000256" key="6">
    <source>
        <dbReference type="PIRNR" id="PIRNR002889"/>
    </source>
</evidence>
<comment type="subcellular location">
    <subcellularLocation>
        <location evidence="1 6">Bacterial flagellum basal body</location>
    </subcellularLocation>
</comment>
<dbReference type="Pfam" id="PF00460">
    <property type="entry name" value="Flg_bb_rod"/>
    <property type="match status" value="1"/>
</dbReference>
<dbReference type="InterPro" id="IPR001444">
    <property type="entry name" value="Flag_bb_rod_N"/>
</dbReference>
<dbReference type="GO" id="GO:0071978">
    <property type="term" value="P:bacterial-type flagellum-dependent swarming motility"/>
    <property type="evidence" value="ECO:0007669"/>
    <property type="project" value="TreeGrafter"/>
</dbReference>
<dbReference type="PIRSF" id="PIRSF002889">
    <property type="entry name" value="Rod_FlgB"/>
    <property type="match status" value="1"/>
</dbReference>
<dbReference type="GO" id="GO:0030694">
    <property type="term" value="C:bacterial-type flagellum basal body, rod"/>
    <property type="evidence" value="ECO:0007669"/>
    <property type="project" value="InterPro"/>
</dbReference>
<dbReference type="Proteomes" id="UP000199516">
    <property type="component" value="Unassembled WGS sequence"/>
</dbReference>
<evidence type="ECO:0000256" key="3">
    <source>
        <dbReference type="ARBA" id="ARBA00014376"/>
    </source>
</evidence>
<evidence type="ECO:0000259" key="7">
    <source>
        <dbReference type="Pfam" id="PF00460"/>
    </source>
</evidence>
<accession>A0A1I2A4U1</accession>
<dbReference type="InterPro" id="IPR006300">
    <property type="entry name" value="FlgB"/>
</dbReference>
<dbReference type="PANTHER" id="PTHR30435">
    <property type="entry name" value="FLAGELLAR PROTEIN"/>
    <property type="match status" value="1"/>
</dbReference>
<keyword evidence="9" id="KW-1185">Reference proteome</keyword>
<protein>
    <recommendedName>
        <fullName evidence="3 6">Flagellar basal body rod protein FlgB</fullName>
    </recommendedName>
</protein>
<evidence type="ECO:0000256" key="2">
    <source>
        <dbReference type="ARBA" id="ARBA00009677"/>
    </source>
</evidence>
<dbReference type="RefSeq" id="WP_091657279.1">
    <property type="nucleotide sequence ID" value="NZ_FONT01000001.1"/>
</dbReference>
<evidence type="ECO:0000313" key="8">
    <source>
        <dbReference type="EMBL" id="SFE39134.1"/>
    </source>
</evidence>
<evidence type="ECO:0000256" key="1">
    <source>
        <dbReference type="ARBA" id="ARBA00004117"/>
    </source>
</evidence>
<comment type="function">
    <text evidence="5 6">Structural component of flagellum, the bacterial motility apparatus. Part of the rod structure of flagellar basal body.</text>
</comment>